<dbReference type="InterPro" id="IPR016181">
    <property type="entry name" value="Acyl_CoA_acyltransferase"/>
</dbReference>
<keyword evidence="2" id="KW-0808">Transferase</keyword>
<dbReference type="VEuPathDB" id="FungiDB:BO80DRAFT_430056"/>
<dbReference type="OrthoDB" id="2115692at2759"/>
<dbReference type="Pfam" id="PF13673">
    <property type="entry name" value="Acetyltransf_10"/>
    <property type="match status" value="1"/>
</dbReference>
<dbReference type="PROSITE" id="PS51186">
    <property type="entry name" value="GNAT"/>
    <property type="match status" value="1"/>
</dbReference>
<keyword evidence="3" id="KW-1185">Reference proteome</keyword>
<evidence type="ECO:0000313" key="2">
    <source>
        <dbReference type="EMBL" id="RAK95223.1"/>
    </source>
</evidence>
<dbReference type="AlphaFoldDB" id="A0A395GMI2"/>
<dbReference type="EMBL" id="KZ824499">
    <property type="protein sequence ID" value="RAK95223.1"/>
    <property type="molecule type" value="Genomic_DNA"/>
</dbReference>
<dbReference type="RefSeq" id="XP_025569551.1">
    <property type="nucleotide sequence ID" value="XM_025720623.1"/>
</dbReference>
<organism evidence="2 3">
    <name type="scientific">Aspergillus ibericus CBS 121593</name>
    <dbReference type="NCBI Taxonomy" id="1448316"/>
    <lineage>
        <taxon>Eukaryota</taxon>
        <taxon>Fungi</taxon>
        <taxon>Dikarya</taxon>
        <taxon>Ascomycota</taxon>
        <taxon>Pezizomycotina</taxon>
        <taxon>Eurotiomycetes</taxon>
        <taxon>Eurotiomycetidae</taxon>
        <taxon>Eurotiales</taxon>
        <taxon>Aspergillaceae</taxon>
        <taxon>Aspergillus</taxon>
        <taxon>Aspergillus subgen. Circumdati</taxon>
    </lineage>
</organism>
<name>A0A395GMI2_9EURO</name>
<dbReference type="Proteomes" id="UP000249402">
    <property type="component" value="Unassembled WGS sequence"/>
</dbReference>
<dbReference type="GO" id="GO:0016747">
    <property type="term" value="F:acyltransferase activity, transferring groups other than amino-acyl groups"/>
    <property type="evidence" value="ECO:0007669"/>
    <property type="project" value="InterPro"/>
</dbReference>
<dbReference type="InterPro" id="IPR052523">
    <property type="entry name" value="Trichothecene_AcTrans"/>
</dbReference>
<dbReference type="InterPro" id="IPR000182">
    <property type="entry name" value="GNAT_dom"/>
</dbReference>
<dbReference type="GeneID" id="37225488"/>
<dbReference type="PANTHER" id="PTHR42791:SF2">
    <property type="entry name" value="N-ACETYLTRANSFERASE DOMAIN-CONTAINING PROTEIN"/>
    <property type="match status" value="1"/>
</dbReference>
<feature type="domain" description="N-acetyltransferase" evidence="1">
    <location>
        <begin position="69"/>
        <end position="209"/>
    </location>
</feature>
<dbReference type="Gene3D" id="3.40.630.30">
    <property type="match status" value="1"/>
</dbReference>
<accession>A0A395GMI2</accession>
<evidence type="ECO:0000313" key="3">
    <source>
        <dbReference type="Proteomes" id="UP000249402"/>
    </source>
</evidence>
<gene>
    <name evidence="2" type="ORF">BO80DRAFT_430056</name>
</gene>
<evidence type="ECO:0000259" key="1">
    <source>
        <dbReference type="PROSITE" id="PS51186"/>
    </source>
</evidence>
<dbReference type="SUPFAM" id="SSF55729">
    <property type="entry name" value="Acyl-CoA N-acyltransferases (Nat)"/>
    <property type="match status" value="1"/>
</dbReference>
<sequence>MTSSTDSNSPLRLDFATLDDLSEITELWYNAFTTPGLRAIWPDTPGVRQWWHAANQHDMLHKPREKYLKVVDTAQNGRIVAYAKWSLQTAEERGARWPAWHPDMDPVRNDAFLHQLETCRATLVGGGRPNFCRLKPDLDMLATHTAYRRMGAARLLLEWGCQAADEAGVPIYIDASQSGKPVYERLGFEDRSYLLGGDTGELAAMVRDPRKSSA</sequence>
<reference evidence="2 3" key="1">
    <citation type="submission" date="2018-02" db="EMBL/GenBank/DDBJ databases">
        <title>The genomes of Aspergillus section Nigri reveals drivers in fungal speciation.</title>
        <authorList>
            <consortium name="DOE Joint Genome Institute"/>
            <person name="Vesth T.C."/>
            <person name="Nybo J."/>
            <person name="Theobald S."/>
            <person name="Brandl J."/>
            <person name="Frisvad J.C."/>
            <person name="Nielsen K.F."/>
            <person name="Lyhne E.K."/>
            <person name="Kogle M.E."/>
            <person name="Kuo A."/>
            <person name="Riley R."/>
            <person name="Clum A."/>
            <person name="Nolan M."/>
            <person name="Lipzen A."/>
            <person name="Salamov A."/>
            <person name="Henrissat B."/>
            <person name="Wiebenga A."/>
            <person name="De vries R.P."/>
            <person name="Grigoriev I.V."/>
            <person name="Mortensen U.H."/>
            <person name="Andersen M.R."/>
            <person name="Baker S.E."/>
        </authorList>
    </citation>
    <scope>NUCLEOTIDE SEQUENCE [LARGE SCALE GENOMIC DNA]</scope>
    <source>
        <strain evidence="2 3">CBS 121593</strain>
    </source>
</reference>
<proteinExistence type="predicted"/>
<protein>
    <submittedName>
        <fullName evidence="2">Acetyltransferase</fullName>
    </submittedName>
</protein>
<dbReference type="PANTHER" id="PTHR42791">
    <property type="entry name" value="GNAT FAMILY ACETYLTRANSFERASE"/>
    <property type="match status" value="1"/>
</dbReference>
<dbReference type="CDD" id="cd04301">
    <property type="entry name" value="NAT_SF"/>
    <property type="match status" value="1"/>
</dbReference>